<dbReference type="GO" id="GO:0006355">
    <property type="term" value="P:regulation of DNA-templated transcription"/>
    <property type="evidence" value="ECO:0007669"/>
    <property type="project" value="UniProtKB-ARBA"/>
</dbReference>
<dbReference type="InterPro" id="IPR036390">
    <property type="entry name" value="WH_DNA-bd_sf"/>
</dbReference>
<evidence type="ECO:0000313" key="3">
    <source>
        <dbReference type="Proteomes" id="UP000295414"/>
    </source>
</evidence>
<dbReference type="AlphaFoldDB" id="A0A4V2V1U9"/>
<comment type="caution">
    <text evidence="2">The sequence shown here is derived from an EMBL/GenBank/DDBJ whole genome shotgun (WGS) entry which is preliminary data.</text>
</comment>
<dbReference type="RefSeq" id="WP_114960468.1">
    <property type="nucleotide sequence ID" value="NZ_MSZW01000022.1"/>
</dbReference>
<name>A0A4V2V1U9_9GAMM</name>
<dbReference type="SUPFAM" id="SSF46785">
    <property type="entry name" value="Winged helix' DNA-binding domain"/>
    <property type="match status" value="1"/>
</dbReference>
<evidence type="ECO:0000256" key="1">
    <source>
        <dbReference type="SAM" id="MobiDB-lite"/>
    </source>
</evidence>
<feature type="region of interest" description="Disordered" evidence="1">
    <location>
        <begin position="1"/>
        <end position="22"/>
    </location>
</feature>
<dbReference type="OrthoDB" id="371140at2"/>
<sequence>MSHIKGQSRPAVKQAASTRAPAAAAPAAVPDWTYFSNHGHVLFCLAREPDMLLREVAARVGITERAVQRIVADLEESGALLRERDGRRNRYTIDPDTPLRHPNEAHCTVGMLIDTVIGSEE</sequence>
<accession>A0A4V2V1U9</accession>
<dbReference type="Proteomes" id="UP000295414">
    <property type="component" value="Unassembled WGS sequence"/>
</dbReference>
<dbReference type="InterPro" id="IPR036388">
    <property type="entry name" value="WH-like_DNA-bd_sf"/>
</dbReference>
<protein>
    <submittedName>
        <fullName evidence="2">MarR family protein</fullName>
    </submittedName>
</protein>
<organism evidence="2 3">
    <name type="scientific">Thermomonas haemolytica</name>
    <dbReference type="NCBI Taxonomy" id="141949"/>
    <lineage>
        <taxon>Bacteria</taxon>
        <taxon>Pseudomonadati</taxon>
        <taxon>Pseudomonadota</taxon>
        <taxon>Gammaproteobacteria</taxon>
        <taxon>Lysobacterales</taxon>
        <taxon>Lysobacteraceae</taxon>
        <taxon>Thermomonas</taxon>
    </lineage>
</organism>
<dbReference type="Pfam" id="PF13412">
    <property type="entry name" value="HTH_24"/>
    <property type="match status" value="1"/>
</dbReference>
<proteinExistence type="predicted"/>
<reference evidence="2 3" key="1">
    <citation type="submission" date="2019-03" db="EMBL/GenBank/DDBJ databases">
        <title>Genomic Encyclopedia of Type Strains, Phase IV (KMG-IV): sequencing the most valuable type-strain genomes for metagenomic binning, comparative biology and taxonomic classification.</title>
        <authorList>
            <person name="Goeker M."/>
        </authorList>
    </citation>
    <scope>NUCLEOTIDE SEQUENCE [LARGE SCALE GENOMIC DNA]</scope>
    <source>
        <strain evidence="2 3">DSM 13605</strain>
    </source>
</reference>
<keyword evidence="3" id="KW-1185">Reference proteome</keyword>
<dbReference type="InterPro" id="IPR011991">
    <property type="entry name" value="ArsR-like_HTH"/>
</dbReference>
<dbReference type="Gene3D" id="1.10.10.10">
    <property type="entry name" value="Winged helix-like DNA-binding domain superfamily/Winged helix DNA-binding domain"/>
    <property type="match status" value="1"/>
</dbReference>
<dbReference type="EMBL" id="SMAP01000007">
    <property type="protein sequence ID" value="TCT22562.1"/>
    <property type="molecule type" value="Genomic_DNA"/>
</dbReference>
<gene>
    <name evidence="2" type="ORF">EDC34_107114</name>
</gene>
<evidence type="ECO:0000313" key="2">
    <source>
        <dbReference type="EMBL" id="TCT22562.1"/>
    </source>
</evidence>
<dbReference type="CDD" id="cd00090">
    <property type="entry name" value="HTH_ARSR"/>
    <property type="match status" value="1"/>
</dbReference>